<name>A0A1E5VWE0_9POAL</name>
<dbReference type="PANTHER" id="PTHR11062:SF99">
    <property type="entry name" value="EXOSTOSIN FAMILY PROTEIN"/>
    <property type="match status" value="1"/>
</dbReference>
<dbReference type="PANTHER" id="PTHR11062">
    <property type="entry name" value="EXOSTOSIN HEPARAN SULFATE GLYCOSYLTRANSFERASE -RELATED"/>
    <property type="match status" value="1"/>
</dbReference>
<evidence type="ECO:0000256" key="6">
    <source>
        <dbReference type="SAM" id="MobiDB-lite"/>
    </source>
</evidence>
<keyword evidence="8" id="KW-0808">Transferase</keyword>
<dbReference type="EMBL" id="LWDX02027623">
    <property type="protein sequence ID" value="OEL29435.1"/>
    <property type="molecule type" value="Genomic_DNA"/>
</dbReference>
<dbReference type="STRING" id="888268.A0A1E5VWE0"/>
<dbReference type="InterPro" id="IPR004263">
    <property type="entry name" value="Exostosin"/>
</dbReference>
<dbReference type="Pfam" id="PF03016">
    <property type="entry name" value="Exostosin_GT47"/>
    <property type="match status" value="1"/>
</dbReference>
<proteinExistence type="inferred from homology"/>
<dbReference type="GO" id="GO:0016757">
    <property type="term" value="F:glycosyltransferase activity"/>
    <property type="evidence" value="ECO:0007669"/>
    <property type="project" value="UniProtKB-KW"/>
</dbReference>
<feature type="compositionally biased region" description="Basic and acidic residues" evidence="6">
    <location>
        <begin position="70"/>
        <end position="82"/>
    </location>
</feature>
<keyword evidence="9" id="KW-1185">Reference proteome</keyword>
<feature type="domain" description="Exostosin GT47" evidence="7">
    <location>
        <begin position="100"/>
        <end position="403"/>
    </location>
</feature>
<evidence type="ECO:0000313" key="9">
    <source>
        <dbReference type="Proteomes" id="UP000095767"/>
    </source>
</evidence>
<sequence length="476" mass="52716">MTRGRTLLLPLAAATVLVASTIFLFAAVAARWRPADTGLPVPPHAFSAAAVPVTTASASSSNTTASARKDLSFLDENGRPDDPASASATGAARCDPRAAAVRVFMYDMPPEFHFGLLGWSPPSPGSVWPDLTAPPPRYPGGLNQQHSVEYWLTLDLLSSTSPPCGASVRVADSRDADLVFVPFFASLSYNRHSRPVPPEKVGRDKALQEKLVRYLTARPEWKRYGGADHVIVAHHPNSLLHARAALSPAVLVLSDFGRYHPRVASLEKDVIAPYKHMAKTFVKDSAGFDDRPTLLYFRGAIYRKEGGSIRQELYYMLKDEKDVYFSFGSVQDHGASKASQGMHSSKFCLNIAGDTPSSNRLFDAIVSHCVPVIISDDIELPYEDVLDYSKFSIFVRSSDAVKKGYLMSLISGVSKLQWTMMWERLKEVDKHFEYQCPSQKDDAVQMIWRALARRVPAIQLKVHRSSRFSRSDRGRE</sequence>
<dbReference type="OrthoDB" id="1924787at2759"/>
<protein>
    <submittedName>
        <fullName evidence="8">Putative arabinosyltransferase ARAD1</fullName>
    </submittedName>
</protein>
<gene>
    <name evidence="8" type="ORF">BAE44_0009549</name>
</gene>
<evidence type="ECO:0000259" key="7">
    <source>
        <dbReference type="Pfam" id="PF03016"/>
    </source>
</evidence>
<keyword evidence="4" id="KW-0812">Transmembrane</keyword>
<keyword evidence="5" id="KW-0333">Golgi apparatus</keyword>
<keyword evidence="3" id="KW-0328">Glycosyltransferase</keyword>
<evidence type="ECO:0000256" key="4">
    <source>
        <dbReference type="ARBA" id="ARBA00022968"/>
    </source>
</evidence>
<dbReference type="AlphaFoldDB" id="A0A1E5VWE0"/>
<dbReference type="Proteomes" id="UP000095767">
    <property type="component" value="Unassembled WGS sequence"/>
</dbReference>
<evidence type="ECO:0000256" key="5">
    <source>
        <dbReference type="ARBA" id="ARBA00023034"/>
    </source>
</evidence>
<reference evidence="8 9" key="1">
    <citation type="submission" date="2016-09" db="EMBL/GenBank/DDBJ databases">
        <title>The draft genome of Dichanthelium oligosanthes: A C3 panicoid grass species.</title>
        <authorList>
            <person name="Studer A.J."/>
            <person name="Schnable J.C."/>
            <person name="Brutnell T.P."/>
        </authorList>
    </citation>
    <scope>NUCLEOTIDE SEQUENCE [LARGE SCALE GENOMIC DNA]</scope>
    <source>
        <strain evidence="9">cv. Kellogg 1175</strain>
        <tissue evidence="8">Leaf</tissue>
    </source>
</reference>
<accession>A0A1E5VWE0</accession>
<evidence type="ECO:0000256" key="1">
    <source>
        <dbReference type="ARBA" id="ARBA00004323"/>
    </source>
</evidence>
<comment type="subcellular location">
    <subcellularLocation>
        <location evidence="1">Golgi apparatus membrane</location>
        <topology evidence="1">Single-pass type II membrane protein</topology>
    </subcellularLocation>
</comment>
<keyword evidence="4" id="KW-0735">Signal-anchor</keyword>
<evidence type="ECO:0000256" key="3">
    <source>
        <dbReference type="ARBA" id="ARBA00022676"/>
    </source>
</evidence>
<dbReference type="GO" id="GO:0000139">
    <property type="term" value="C:Golgi membrane"/>
    <property type="evidence" value="ECO:0007669"/>
    <property type="project" value="UniProtKB-SubCell"/>
</dbReference>
<evidence type="ECO:0000313" key="8">
    <source>
        <dbReference type="EMBL" id="OEL29435.1"/>
    </source>
</evidence>
<organism evidence="8 9">
    <name type="scientific">Dichanthelium oligosanthes</name>
    <dbReference type="NCBI Taxonomy" id="888268"/>
    <lineage>
        <taxon>Eukaryota</taxon>
        <taxon>Viridiplantae</taxon>
        <taxon>Streptophyta</taxon>
        <taxon>Embryophyta</taxon>
        <taxon>Tracheophyta</taxon>
        <taxon>Spermatophyta</taxon>
        <taxon>Magnoliopsida</taxon>
        <taxon>Liliopsida</taxon>
        <taxon>Poales</taxon>
        <taxon>Poaceae</taxon>
        <taxon>PACMAD clade</taxon>
        <taxon>Panicoideae</taxon>
        <taxon>Panicodae</taxon>
        <taxon>Paniceae</taxon>
        <taxon>Dichantheliinae</taxon>
        <taxon>Dichanthelium</taxon>
    </lineage>
</organism>
<comment type="caution">
    <text evidence="8">The sequence shown here is derived from an EMBL/GenBank/DDBJ whole genome shotgun (WGS) entry which is preliminary data.</text>
</comment>
<evidence type="ECO:0000256" key="2">
    <source>
        <dbReference type="ARBA" id="ARBA00010271"/>
    </source>
</evidence>
<comment type="similarity">
    <text evidence="2">Belongs to the glycosyltransferase 47 family.</text>
</comment>
<feature type="region of interest" description="Disordered" evidence="6">
    <location>
        <begin position="70"/>
        <end position="91"/>
    </location>
</feature>
<dbReference type="InterPro" id="IPR040911">
    <property type="entry name" value="Exostosin_GT47"/>
</dbReference>